<evidence type="ECO:0000256" key="2">
    <source>
        <dbReference type="ARBA" id="ARBA00008900"/>
    </source>
</evidence>
<evidence type="ECO:0000256" key="3">
    <source>
        <dbReference type="ARBA" id="ARBA00012982"/>
    </source>
</evidence>
<evidence type="ECO:0000313" key="12">
    <source>
        <dbReference type="EMBL" id="KPV42232.1"/>
    </source>
</evidence>
<reference evidence="12 13" key="1">
    <citation type="submission" date="2015-09" db="EMBL/GenBank/DDBJ databases">
        <title>Draft genome sequence of Alicyclobacillus ferrooxydans DSM 22381.</title>
        <authorList>
            <person name="Hemp J."/>
        </authorList>
    </citation>
    <scope>NUCLEOTIDE SEQUENCE [LARGE SCALE GENOMIC DNA]</scope>
    <source>
        <strain evidence="12 13">TC-34</strain>
    </source>
</reference>
<dbReference type="Gene3D" id="3.30.479.10">
    <property type="entry name" value="6-pyruvoyl tetrahydropterin synthase/QueD"/>
    <property type="match status" value="1"/>
</dbReference>
<evidence type="ECO:0000256" key="7">
    <source>
        <dbReference type="ARBA" id="ARBA00023239"/>
    </source>
</evidence>
<comment type="similarity">
    <text evidence="2">Belongs to the PTPS family. QueD subfamily.</text>
</comment>
<evidence type="ECO:0000313" key="13">
    <source>
        <dbReference type="Proteomes" id="UP000050482"/>
    </source>
</evidence>
<dbReference type="Proteomes" id="UP000050482">
    <property type="component" value="Unassembled WGS sequence"/>
</dbReference>
<dbReference type="AlphaFoldDB" id="A0A0P9CA85"/>
<evidence type="ECO:0000256" key="9">
    <source>
        <dbReference type="ARBA" id="ARBA00048807"/>
    </source>
</evidence>
<evidence type="ECO:0000256" key="5">
    <source>
        <dbReference type="ARBA" id="ARBA00022723"/>
    </source>
</evidence>
<dbReference type="EMBL" id="LJCO01000079">
    <property type="protein sequence ID" value="KPV42232.1"/>
    <property type="molecule type" value="Genomic_DNA"/>
</dbReference>
<dbReference type="Pfam" id="PF01242">
    <property type="entry name" value="PTPS"/>
    <property type="match status" value="1"/>
</dbReference>
<dbReference type="PIRSF" id="PIRSF006113">
    <property type="entry name" value="PTP_synth"/>
    <property type="match status" value="1"/>
</dbReference>
<dbReference type="GO" id="GO:0070497">
    <property type="term" value="F:6-carboxytetrahydropterin synthase activity"/>
    <property type="evidence" value="ECO:0007669"/>
    <property type="project" value="UniProtKB-EC"/>
</dbReference>
<comment type="catalytic activity">
    <reaction evidence="9">
        <text>7,8-dihydroneopterin 3'-triphosphate + H2O = 6-carboxy-5,6,7,8-tetrahydropterin + triphosphate + acetaldehyde + 2 H(+)</text>
        <dbReference type="Rhea" id="RHEA:27966"/>
        <dbReference type="ChEBI" id="CHEBI:15343"/>
        <dbReference type="ChEBI" id="CHEBI:15377"/>
        <dbReference type="ChEBI" id="CHEBI:15378"/>
        <dbReference type="ChEBI" id="CHEBI:18036"/>
        <dbReference type="ChEBI" id="CHEBI:58462"/>
        <dbReference type="ChEBI" id="CHEBI:61032"/>
        <dbReference type="EC" id="4.1.2.50"/>
    </reaction>
</comment>
<feature type="active site" description="Charge relay system" evidence="10">
    <location>
        <position position="130"/>
    </location>
</feature>
<evidence type="ECO:0000256" key="6">
    <source>
        <dbReference type="ARBA" id="ARBA00022833"/>
    </source>
</evidence>
<dbReference type="SUPFAM" id="SSF55620">
    <property type="entry name" value="Tetrahydrobiopterin biosynthesis enzymes-like"/>
    <property type="match status" value="1"/>
</dbReference>
<protein>
    <recommendedName>
        <fullName evidence="4">6-carboxy-5,6,7,8-tetrahydropterin synthase</fullName>
        <ecNumber evidence="3">4.1.2.50</ecNumber>
    </recommendedName>
    <alternativeName>
        <fullName evidence="8">Queuosine biosynthesis protein QueD</fullName>
    </alternativeName>
</protein>
<dbReference type="RefSeq" id="WP_054970585.1">
    <property type="nucleotide sequence ID" value="NZ_LJCO01000079.1"/>
</dbReference>
<evidence type="ECO:0000256" key="4">
    <source>
        <dbReference type="ARBA" id="ARBA00018141"/>
    </source>
</evidence>
<evidence type="ECO:0000256" key="8">
    <source>
        <dbReference type="ARBA" id="ARBA00031449"/>
    </source>
</evidence>
<dbReference type="EC" id="4.1.2.50" evidence="3"/>
<feature type="binding site" evidence="11">
    <location>
        <position position="16"/>
    </location>
    <ligand>
        <name>Zn(2+)</name>
        <dbReference type="ChEBI" id="CHEBI:29105"/>
    </ligand>
</feature>
<dbReference type="PATRIC" id="fig|471514.4.peg.4528"/>
<accession>A0A0P9CA85</accession>
<dbReference type="GO" id="GO:0046872">
    <property type="term" value="F:metal ion binding"/>
    <property type="evidence" value="ECO:0007669"/>
    <property type="project" value="UniProtKB-KW"/>
</dbReference>
<comment type="caution">
    <text evidence="12">The sequence shown here is derived from an EMBL/GenBank/DDBJ whole genome shotgun (WGS) entry which is preliminary data.</text>
</comment>
<organism evidence="12 13">
    <name type="scientific">Alicyclobacillus ferrooxydans</name>
    <dbReference type="NCBI Taxonomy" id="471514"/>
    <lineage>
        <taxon>Bacteria</taxon>
        <taxon>Bacillati</taxon>
        <taxon>Bacillota</taxon>
        <taxon>Bacilli</taxon>
        <taxon>Bacillales</taxon>
        <taxon>Alicyclobacillaceae</taxon>
        <taxon>Alicyclobacillus</taxon>
    </lineage>
</organism>
<proteinExistence type="inferred from homology"/>
<comment type="cofactor">
    <cofactor evidence="11">
        <name>Zn(2+)</name>
        <dbReference type="ChEBI" id="CHEBI:29105"/>
    </cofactor>
    <text evidence="11">Binds 1 zinc ion per subunit.</text>
</comment>
<keyword evidence="5 11" id="KW-0479">Metal-binding</keyword>
<keyword evidence="6 11" id="KW-0862">Zinc</keyword>
<evidence type="ECO:0000256" key="11">
    <source>
        <dbReference type="PIRSR" id="PIRSR006113-2"/>
    </source>
</evidence>
<feature type="binding site" evidence="11">
    <location>
        <position position="31"/>
    </location>
    <ligand>
        <name>Zn(2+)</name>
        <dbReference type="ChEBI" id="CHEBI:29105"/>
    </ligand>
</feature>
<feature type="active site" description="Proton acceptor" evidence="10">
    <location>
        <position position="25"/>
    </location>
</feature>
<feature type="binding site" evidence="11">
    <location>
        <position position="29"/>
    </location>
    <ligand>
        <name>Zn(2+)</name>
        <dbReference type="ChEBI" id="CHEBI:29105"/>
    </ligand>
</feature>
<dbReference type="PANTHER" id="PTHR12589:SF7">
    <property type="entry name" value="6-PYRUVOYL TETRAHYDROBIOPTERIN SYNTHASE"/>
    <property type="match status" value="1"/>
</dbReference>
<keyword evidence="7" id="KW-0456">Lyase</keyword>
<feature type="active site" description="Charge relay system" evidence="10">
    <location>
        <position position="75"/>
    </location>
</feature>
<dbReference type="InterPro" id="IPR007115">
    <property type="entry name" value="6-PTP_synth/QueD"/>
</dbReference>
<name>A0A0P9CA85_9BACL</name>
<dbReference type="OrthoDB" id="9804698at2"/>
<dbReference type="NCBIfam" id="TIGR03367">
    <property type="entry name" value="queuosine_QueD"/>
    <property type="match status" value="1"/>
</dbReference>
<dbReference type="UniPathway" id="UPA00391"/>
<dbReference type="STRING" id="471514.AN477_18080"/>
<comment type="pathway">
    <text evidence="1">Purine metabolism; 7-cyano-7-deazaguanine biosynthesis.</text>
</comment>
<evidence type="ECO:0000256" key="10">
    <source>
        <dbReference type="PIRSR" id="PIRSR006113-1"/>
    </source>
</evidence>
<dbReference type="PANTHER" id="PTHR12589">
    <property type="entry name" value="PYRUVOYL TETRAHYDROBIOPTERIN SYNTHASE"/>
    <property type="match status" value="1"/>
</dbReference>
<keyword evidence="13" id="KW-1185">Reference proteome</keyword>
<evidence type="ECO:0000256" key="1">
    <source>
        <dbReference type="ARBA" id="ARBA00005061"/>
    </source>
</evidence>
<sequence length="159" mass="17359">MPTTRICKIFTFDAAHQLIGHSGKCANLHGHTYTLEVVVSGEPIGEENPSDEGFVMDFAKLKAVVKTEVTDILDHAFISRGNEPALEVLRASGSKVAVLGFRTTAENLARYIVYRLKTAGLPVESVKLWETQTAWAQVYAAEVPDDGPFYQEVGGCDSE</sequence>
<gene>
    <name evidence="12" type="ORF">AN477_18080</name>
</gene>
<dbReference type="InterPro" id="IPR038418">
    <property type="entry name" value="6-PTP_synth/QueD_sf"/>
</dbReference>